<comment type="caution">
    <text evidence="1">The sequence shown here is derived from an EMBL/GenBank/DDBJ whole genome shotgun (WGS) entry which is preliminary data.</text>
</comment>
<keyword evidence="2" id="KW-1185">Reference proteome</keyword>
<accession>A0ABN8CWM0</accession>
<reference evidence="1 2" key="1">
    <citation type="submission" date="2021-11" db="EMBL/GenBank/DDBJ databases">
        <authorList>
            <person name="Islam A."/>
            <person name="Islam S."/>
            <person name="Flora M.S."/>
            <person name="Rahman M."/>
            <person name="Ziaur R.M."/>
            <person name="Epstein J.H."/>
            <person name="Hassan M."/>
            <person name="Klassen M."/>
            <person name="Woodard K."/>
            <person name="Webb A."/>
            <person name="Webby R.J."/>
            <person name="El Zowalaty M.E."/>
        </authorList>
    </citation>
    <scope>NUCLEOTIDE SEQUENCE [LARGE SCALE GENOMIC DNA]</scope>
    <source>
        <strain evidence="1">Pbs1</strain>
    </source>
</reference>
<protein>
    <submittedName>
        <fullName evidence="1">Uncharacterized protein</fullName>
    </submittedName>
</protein>
<evidence type="ECO:0000313" key="2">
    <source>
        <dbReference type="Proteomes" id="UP001158986"/>
    </source>
</evidence>
<name>A0ABN8CWM0_9STRA</name>
<sequence length="73" mass="8012">MSVDESKRAIVYISTCLQSLYIRRVNSHECWALLCIFSNRGPTVFPCHCPVKRQPSVCGISSNAVDANLAPTG</sequence>
<dbReference type="Proteomes" id="UP001158986">
    <property type="component" value="Unassembled WGS sequence"/>
</dbReference>
<evidence type="ECO:0000313" key="1">
    <source>
        <dbReference type="EMBL" id="CAH0517515.1"/>
    </source>
</evidence>
<proteinExistence type="predicted"/>
<dbReference type="EMBL" id="CAKLCB010000242">
    <property type="protein sequence ID" value="CAH0517515.1"/>
    <property type="molecule type" value="Genomic_DNA"/>
</dbReference>
<organism evidence="1 2">
    <name type="scientific">Peronospora belbahrii</name>
    <dbReference type="NCBI Taxonomy" id="622444"/>
    <lineage>
        <taxon>Eukaryota</taxon>
        <taxon>Sar</taxon>
        <taxon>Stramenopiles</taxon>
        <taxon>Oomycota</taxon>
        <taxon>Peronosporomycetes</taxon>
        <taxon>Peronosporales</taxon>
        <taxon>Peronosporaceae</taxon>
        <taxon>Peronospora</taxon>
    </lineage>
</organism>
<gene>
    <name evidence="1" type="ORF">PBS001_LOCUS4124</name>
</gene>